<dbReference type="GO" id="GO:0016787">
    <property type="term" value="F:hydrolase activity"/>
    <property type="evidence" value="ECO:0007669"/>
    <property type="project" value="UniProtKB-KW"/>
</dbReference>
<dbReference type="InterPro" id="IPR036866">
    <property type="entry name" value="RibonucZ/Hydroxyglut_hydro"/>
</dbReference>
<dbReference type="PANTHER" id="PTHR15032:SF4">
    <property type="entry name" value="N-ACYL-PHOSPHATIDYLETHANOLAMINE-HYDROLYZING PHOSPHOLIPASE D"/>
    <property type="match status" value="1"/>
</dbReference>
<dbReference type="PANTHER" id="PTHR15032">
    <property type="entry name" value="N-ACYL-PHOSPHATIDYLETHANOLAMINE-HYDROLYZING PHOSPHOLIPASE D"/>
    <property type="match status" value="1"/>
</dbReference>
<dbReference type="Pfam" id="PF12706">
    <property type="entry name" value="Lactamase_B_2"/>
    <property type="match status" value="1"/>
</dbReference>
<evidence type="ECO:0000313" key="3">
    <source>
        <dbReference type="Proteomes" id="UP000599074"/>
    </source>
</evidence>
<proteinExistence type="predicted"/>
<keyword evidence="3" id="KW-1185">Reference proteome</keyword>
<organism evidence="2 3">
    <name type="scientific">Planosporangium mesophilum</name>
    <dbReference type="NCBI Taxonomy" id="689768"/>
    <lineage>
        <taxon>Bacteria</taxon>
        <taxon>Bacillati</taxon>
        <taxon>Actinomycetota</taxon>
        <taxon>Actinomycetes</taxon>
        <taxon>Micromonosporales</taxon>
        <taxon>Micromonosporaceae</taxon>
        <taxon>Planosporangium</taxon>
    </lineage>
</organism>
<dbReference type="SUPFAM" id="SSF56281">
    <property type="entry name" value="Metallo-hydrolase/oxidoreductase"/>
    <property type="match status" value="1"/>
</dbReference>
<protein>
    <submittedName>
        <fullName evidence="2">Zn-dependent hydrolase</fullName>
    </submittedName>
</protein>
<dbReference type="AlphaFoldDB" id="A0A8J3THK7"/>
<comment type="caution">
    <text evidence="2">The sequence shown here is derived from an EMBL/GenBank/DDBJ whole genome shotgun (WGS) entry which is preliminary data.</text>
</comment>
<reference evidence="2" key="1">
    <citation type="submission" date="2021-01" db="EMBL/GenBank/DDBJ databases">
        <title>Whole genome shotgun sequence of Planosporangium mesophilum NBRC 109066.</title>
        <authorList>
            <person name="Komaki H."/>
            <person name="Tamura T."/>
        </authorList>
    </citation>
    <scope>NUCLEOTIDE SEQUENCE</scope>
    <source>
        <strain evidence="2">NBRC 109066</strain>
    </source>
</reference>
<accession>A0A8J3THK7</accession>
<dbReference type="InterPro" id="IPR001279">
    <property type="entry name" value="Metallo-B-lactamas"/>
</dbReference>
<sequence>MPKTARGCSARSSTRHGWASRLTAAAVVGGAAAWALRDVRAALGSPPSGERADRIRRSPQYREGVFHNSVPARVMPPGATRKLLRDLMTDRHRRRPSIPVPLVTPGDAQPTADGLHVIWYGHSSALVEIEGQRVLFDPVWSERCSPSPRVGPLRLHPAPVPLDQLPRLDAIVASHDHYDHLDMATVRALTRTQSAPFVVPLGVGAHLERWGVPAERIVELDWDETVTVGGLRLTAAAARHFSGRAFSRDKSLWASWVLTGPTRRVFYSGDSGYFDGYAAVGAEHGPFDVTLMQIGAYSAAWPDIHMTPEEGVTAHLDLRGDLLIPLHWATFNLAFHDWGEPADRLWREAKARGVRLAVPRPGERVDVDDPPSVDGWWQTIA</sequence>
<feature type="domain" description="Metallo-beta-lactamase" evidence="1">
    <location>
        <begin position="133"/>
        <end position="328"/>
    </location>
</feature>
<evidence type="ECO:0000259" key="1">
    <source>
        <dbReference type="Pfam" id="PF12706"/>
    </source>
</evidence>
<gene>
    <name evidence="2" type="ORF">Pme01_12120</name>
</gene>
<name>A0A8J3THK7_9ACTN</name>
<dbReference type="EMBL" id="BOON01000010">
    <property type="protein sequence ID" value="GII21615.1"/>
    <property type="molecule type" value="Genomic_DNA"/>
</dbReference>
<dbReference type="RefSeq" id="WP_168114703.1">
    <property type="nucleotide sequence ID" value="NZ_BOON01000010.1"/>
</dbReference>
<dbReference type="Gene3D" id="3.60.15.10">
    <property type="entry name" value="Ribonuclease Z/Hydroxyacylglutathione hydrolase-like"/>
    <property type="match status" value="1"/>
</dbReference>
<dbReference type="GO" id="GO:0005737">
    <property type="term" value="C:cytoplasm"/>
    <property type="evidence" value="ECO:0007669"/>
    <property type="project" value="TreeGrafter"/>
</dbReference>
<evidence type="ECO:0000313" key="2">
    <source>
        <dbReference type="EMBL" id="GII21615.1"/>
    </source>
</evidence>
<dbReference type="Proteomes" id="UP000599074">
    <property type="component" value="Unassembled WGS sequence"/>
</dbReference>
<keyword evidence="2" id="KW-0378">Hydrolase</keyword>